<evidence type="ECO:0000259" key="2">
    <source>
        <dbReference type="Pfam" id="PF07282"/>
    </source>
</evidence>
<feature type="domain" description="Cas12f1-like TNB" evidence="2">
    <location>
        <begin position="15"/>
        <end position="84"/>
    </location>
</feature>
<dbReference type="AlphaFoldDB" id="A0A401IUU9"/>
<dbReference type="GO" id="GO:0008270">
    <property type="term" value="F:zinc ion binding"/>
    <property type="evidence" value="ECO:0007669"/>
    <property type="project" value="InterPro"/>
</dbReference>
<sequence>MKNHALALSISDAGWRLFLQQLQTKAELYGKTFMAVDPRNTTQTCSTCGYLLTGDNKLTLRDRSWQCPQCQTKHQRDLNAAKNILAKGIDQLA</sequence>
<keyword evidence="4" id="KW-1185">Reference proteome</keyword>
<dbReference type="Pfam" id="PF07282">
    <property type="entry name" value="Cas12f1-like_TNB"/>
    <property type="match status" value="1"/>
</dbReference>
<dbReference type="Proteomes" id="UP000286848">
    <property type="component" value="Unassembled WGS sequence"/>
</dbReference>
<evidence type="ECO:0000313" key="4">
    <source>
        <dbReference type="Proteomes" id="UP000286848"/>
    </source>
</evidence>
<evidence type="ECO:0000256" key="1">
    <source>
        <dbReference type="ARBA" id="ARBA00023125"/>
    </source>
</evidence>
<gene>
    <name evidence="3" type="ORF">LFYK43_17630</name>
</gene>
<comment type="caution">
    <text evidence="3">The sequence shown here is derived from an EMBL/GenBank/DDBJ whole genome shotgun (WGS) entry which is preliminary data.</text>
</comment>
<proteinExistence type="predicted"/>
<dbReference type="InterPro" id="IPR010095">
    <property type="entry name" value="Cas12f1-like_TNB"/>
</dbReference>
<protein>
    <recommendedName>
        <fullName evidence="2">Cas12f1-like TNB domain-containing protein</fullName>
    </recommendedName>
</protein>
<dbReference type="GO" id="GO:0006888">
    <property type="term" value="P:endoplasmic reticulum to Golgi vesicle-mediated transport"/>
    <property type="evidence" value="ECO:0007669"/>
    <property type="project" value="InterPro"/>
</dbReference>
<name>A0A401IUU9_9LACO</name>
<dbReference type="GO" id="GO:0030127">
    <property type="term" value="C:COPII vesicle coat"/>
    <property type="evidence" value="ECO:0007669"/>
    <property type="project" value="InterPro"/>
</dbReference>
<dbReference type="InterPro" id="IPR036174">
    <property type="entry name" value="Znf_Sec23_Sec24_sf"/>
</dbReference>
<keyword evidence="1" id="KW-0238">DNA-binding</keyword>
<reference evidence="3 4" key="1">
    <citation type="journal article" date="2019" name="Int. J. Syst. Evol. Microbiol.">
        <title>Lactobacillus salitolerans sp. nov., a novel lactic acid bacterium isolated from spent mushroom substrates.</title>
        <authorList>
            <person name="Tohno M."/>
            <person name="Tanizawa Y."/>
            <person name="Kojima Y."/>
            <person name="Sakamoto M."/>
            <person name="Nakamura Y."/>
            <person name="Ohkuma M."/>
            <person name="Kobayashi H."/>
        </authorList>
    </citation>
    <scope>NUCLEOTIDE SEQUENCE [LARGE SCALE GENOMIC DNA]</scope>
    <source>
        <strain evidence="3 4">YK43</strain>
    </source>
</reference>
<dbReference type="GO" id="GO:0006886">
    <property type="term" value="P:intracellular protein transport"/>
    <property type="evidence" value="ECO:0007669"/>
    <property type="project" value="InterPro"/>
</dbReference>
<dbReference type="SUPFAM" id="SSF82919">
    <property type="entry name" value="Zn-finger domain of Sec23/24"/>
    <property type="match status" value="1"/>
</dbReference>
<dbReference type="GO" id="GO:0003677">
    <property type="term" value="F:DNA binding"/>
    <property type="evidence" value="ECO:0007669"/>
    <property type="project" value="UniProtKB-KW"/>
</dbReference>
<dbReference type="EMBL" id="BFFP01000031">
    <property type="protein sequence ID" value="GBG95304.1"/>
    <property type="molecule type" value="Genomic_DNA"/>
</dbReference>
<evidence type="ECO:0000313" key="3">
    <source>
        <dbReference type="EMBL" id="GBG95304.1"/>
    </source>
</evidence>
<accession>A0A401IUU9</accession>
<dbReference type="NCBIfam" id="NF040570">
    <property type="entry name" value="guided_TnpB"/>
    <property type="match status" value="1"/>
</dbReference>
<organism evidence="3 4">
    <name type="scientific">Ligilactobacillus salitolerans</name>
    <dbReference type="NCBI Taxonomy" id="1808352"/>
    <lineage>
        <taxon>Bacteria</taxon>
        <taxon>Bacillati</taxon>
        <taxon>Bacillota</taxon>
        <taxon>Bacilli</taxon>
        <taxon>Lactobacillales</taxon>
        <taxon>Lactobacillaceae</taxon>
        <taxon>Ligilactobacillus</taxon>
    </lineage>
</organism>